<dbReference type="PANTHER" id="PTHR40765:SF2">
    <property type="entry name" value="ESX-2 SECRETION SYSTEM ATPASE ECCB2"/>
    <property type="match status" value="1"/>
</dbReference>
<dbReference type="AlphaFoldDB" id="A0A1Q8HZY5"/>
<dbReference type="Proteomes" id="UP000185736">
    <property type="component" value="Unassembled WGS sequence"/>
</dbReference>
<dbReference type="NCBIfam" id="TIGR03919">
    <property type="entry name" value="T7SS_EccB"/>
    <property type="match status" value="1"/>
</dbReference>
<dbReference type="Gene3D" id="3.30.2390.20">
    <property type="entry name" value="Type VII secretion system EccB, repeat 1 domain"/>
    <property type="match status" value="1"/>
</dbReference>
<reference evidence="3 4" key="1">
    <citation type="submission" date="2016-12" db="EMBL/GenBank/DDBJ databases">
        <title>Genomic comparison of strains in the 'Actinomyces naeslundii' group.</title>
        <authorList>
            <person name="Mughal S.R."/>
            <person name="Do T."/>
            <person name="Gilbert S.C."/>
            <person name="Witherden E.A."/>
            <person name="Didelot X."/>
            <person name="Beighton D."/>
        </authorList>
    </citation>
    <scope>NUCLEOTIDE SEQUENCE [LARGE SCALE GENOMIC DNA]</scope>
    <source>
        <strain evidence="3 4">S64C</strain>
    </source>
</reference>
<keyword evidence="2" id="KW-0472">Membrane</keyword>
<organism evidence="3 4">
    <name type="scientific">Actinomyces oris</name>
    <dbReference type="NCBI Taxonomy" id="544580"/>
    <lineage>
        <taxon>Bacteria</taxon>
        <taxon>Bacillati</taxon>
        <taxon>Actinomycetota</taxon>
        <taxon>Actinomycetes</taxon>
        <taxon>Actinomycetales</taxon>
        <taxon>Actinomycetaceae</taxon>
        <taxon>Actinomyces</taxon>
    </lineage>
</organism>
<dbReference type="GO" id="GO:0005576">
    <property type="term" value="C:extracellular region"/>
    <property type="evidence" value="ECO:0007669"/>
    <property type="project" value="TreeGrafter"/>
</dbReference>
<evidence type="ECO:0000256" key="2">
    <source>
        <dbReference type="SAM" id="Phobius"/>
    </source>
</evidence>
<comment type="caution">
    <text evidence="3">The sequence shown here is derived from an EMBL/GenBank/DDBJ whole genome shotgun (WGS) entry which is preliminary data.</text>
</comment>
<feature type="compositionally biased region" description="Low complexity" evidence="1">
    <location>
        <begin position="303"/>
        <end position="323"/>
    </location>
</feature>
<proteinExistence type="predicted"/>
<dbReference type="RefSeq" id="WP_075249449.1">
    <property type="nucleotide sequence ID" value="NZ_MSGO01000036.1"/>
</dbReference>
<dbReference type="InterPro" id="IPR044857">
    <property type="entry name" value="T7SS_EccB_R1"/>
</dbReference>
<evidence type="ECO:0000313" key="3">
    <source>
        <dbReference type="EMBL" id="OLL14418.1"/>
    </source>
</evidence>
<evidence type="ECO:0000313" key="4">
    <source>
        <dbReference type="Proteomes" id="UP000185736"/>
    </source>
</evidence>
<dbReference type="PANTHER" id="PTHR40765">
    <property type="entry name" value="ESX-2 SECRETION SYSTEM ATPASE ECCB2"/>
    <property type="match status" value="1"/>
</dbReference>
<keyword evidence="2" id="KW-1133">Transmembrane helix</keyword>
<dbReference type="EMBL" id="MSGO01000036">
    <property type="protein sequence ID" value="OLL14418.1"/>
    <property type="molecule type" value="Genomic_DNA"/>
</dbReference>
<evidence type="ECO:0000256" key="1">
    <source>
        <dbReference type="SAM" id="MobiDB-lite"/>
    </source>
</evidence>
<keyword evidence="2" id="KW-0812">Transmembrane</keyword>
<accession>A0A1Q8HZY5</accession>
<sequence>MASNKDILSAQRFNRQRLVMAFSAGTPGGRELEPRNMLRPVIGGIAIALVILLVSLVIGRFTSPLPNDWQNNTLVVVKNEGTRYVTIRGRLRPVTNIASARLLSDPGSFKQTTAGADTLNGIERGSQVGIADAPESLPAAKSLVPRGWAACSSTAGATSTFVGSAPSGMGSVGHALVSVGKSHYLIANGHRYPIPSENLDAALHALNLDADPVVPVDATWINLFPQGSTIKPFSLSDAGTPVTTLSSSISNPIAGSLLVVSDGSGSQRHYLVRADGRVARLNEVELAMYKLGSPNVTEQQVNASDMSQASTTTSSAPSDWPDTLGKGVTENQSACAVLQVNASGQMTSTISASNQVDKGGVTVKGGTGALVRATSGGSAGQVFLLTDAGRVWALGGTTADTVRQLGYTMSNVSNIPSPWISLFPAGPELSKAAVWKGVQDK</sequence>
<gene>
    <name evidence="3" type="ORF">BKH32_08005</name>
</gene>
<feature type="region of interest" description="Disordered" evidence="1">
    <location>
        <begin position="298"/>
        <end position="326"/>
    </location>
</feature>
<feature type="transmembrane region" description="Helical" evidence="2">
    <location>
        <begin position="40"/>
        <end position="61"/>
    </location>
</feature>
<dbReference type="InterPro" id="IPR007795">
    <property type="entry name" value="T7SS_EccB"/>
</dbReference>
<dbReference type="Pfam" id="PF05108">
    <property type="entry name" value="T7SS_ESX1_EccB"/>
    <property type="match status" value="1"/>
</dbReference>
<protein>
    <submittedName>
        <fullName evidence="3">Type VII secretion protein EccB</fullName>
    </submittedName>
</protein>
<name>A0A1Q8HZY5_9ACTO</name>